<name>A0A2S7IW80_9HYPH</name>
<comment type="caution">
    <text evidence="1">The sequence shown here is derived from an EMBL/GenBank/DDBJ whole genome shotgun (WGS) entry which is preliminary data.</text>
</comment>
<dbReference type="AlphaFoldDB" id="A0A2S7IW80"/>
<dbReference type="Pfam" id="PF03592">
    <property type="entry name" value="Terminase_2"/>
    <property type="match status" value="1"/>
</dbReference>
<proteinExistence type="predicted"/>
<dbReference type="InterPro" id="IPR038713">
    <property type="entry name" value="Terminase_Gp1_N_sf"/>
</dbReference>
<keyword evidence="2" id="KW-1185">Reference proteome</keyword>
<evidence type="ECO:0000313" key="1">
    <source>
        <dbReference type="EMBL" id="PQA72210.1"/>
    </source>
</evidence>
<protein>
    <submittedName>
        <fullName evidence="1">Terminase small subunit</fullName>
    </submittedName>
</protein>
<gene>
    <name evidence="1" type="ORF">C3731_17575</name>
</gene>
<dbReference type="InterPro" id="IPR005335">
    <property type="entry name" value="Terminase_ssu"/>
</dbReference>
<dbReference type="RefSeq" id="WP_104756916.1">
    <property type="nucleotide sequence ID" value="NZ_PTRC01000033.1"/>
</dbReference>
<reference evidence="1 2" key="1">
    <citation type="submission" date="2018-02" db="EMBL/GenBank/DDBJ databases">
        <title>Draft genome sequence of Ochrobactrum oryzae found in Brazil.</title>
        <authorList>
            <person name="Cerdeira L."/>
            <person name="Andrade F."/>
            <person name="Zacariotto T."/>
            <person name="Barbosa B."/>
            <person name="Santos S."/>
            <person name="Cassetari V."/>
            <person name="Lincopan N."/>
        </authorList>
    </citation>
    <scope>NUCLEOTIDE SEQUENCE [LARGE SCALE GENOMIC DNA]</scope>
    <source>
        <strain evidence="1 2">OA447</strain>
    </source>
</reference>
<dbReference type="OrthoDB" id="9813753at2"/>
<accession>A0A2S7IW80</accession>
<dbReference type="Proteomes" id="UP000238493">
    <property type="component" value="Unassembled WGS sequence"/>
</dbReference>
<dbReference type="GO" id="GO:0051276">
    <property type="term" value="P:chromosome organization"/>
    <property type="evidence" value="ECO:0007669"/>
    <property type="project" value="InterPro"/>
</dbReference>
<dbReference type="EMBL" id="PTRC01000033">
    <property type="protein sequence ID" value="PQA72210.1"/>
    <property type="molecule type" value="Genomic_DNA"/>
</dbReference>
<organism evidence="1 2">
    <name type="scientific">Brucella oryzae</name>
    <dbReference type="NCBI Taxonomy" id="335286"/>
    <lineage>
        <taxon>Bacteria</taxon>
        <taxon>Pseudomonadati</taxon>
        <taxon>Pseudomonadota</taxon>
        <taxon>Alphaproteobacteria</taxon>
        <taxon>Hyphomicrobiales</taxon>
        <taxon>Brucellaceae</taxon>
        <taxon>Brucella/Ochrobactrum group</taxon>
        <taxon>Brucella</taxon>
    </lineage>
</organism>
<dbReference type="Gene3D" id="1.10.10.1400">
    <property type="entry name" value="Terminase, small subunit, N-terminal DNA-binding domain, HTH motif"/>
    <property type="match status" value="1"/>
</dbReference>
<evidence type="ECO:0000313" key="2">
    <source>
        <dbReference type="Proteomes" id="UP000238493"/>
    </source>
</evidence>
<sequence length="169" mass="17916">MSLTPKQEAFARAYVETGNASEAYRMAYEVKPTTKPETVWVKASELLANGKVTVRVQELQGKAAQKVAVTVESLATELEEARQIAITEKQSSAAVSATMGKAKLFGLGTENRKISGTLQVITISAKQLEALTDDELAALESAYPVLQKLGLVSAGNPGGETGEGSEQED</sequence>